<protein>
    <recommendedName>
        <fullName evidence="3">CCHC-type domain-containing protein</fullName>
    </recommendedName>
</protein>
<dbReference type="InterPro" id="IPR036875">
    <property type="entry name" value="Znf_CCHC_sf"/>
</dbReference>
<name>A0ABM3QY31_SPIOL</name>
<keyword evidence="4" id="KW-1185">Reference proteome</keyword>
<dbReference type="InterPro" id="IPR054722">
    <property type="entry name" value="PolX-like_BBD"/>
</dbReference>
<organism evidence="4 5">
    <name type="scientific">Spinacia oleracea</name>
    <name type="common">Spinach</name>
    <dbReference type="NCBI Taxonomy" id="3562"/>
    <lineage>
        <taxon>Eukaryota</taxon>
        <taxon>Viridiplantae</taxon>
        <taxon>Streptophyta</taxon>
        <taxon>Embryophyta</taxon>
        <taxon>Tracheophyta</taxon>
        <taxon>Spermatophyta</taxon>
        <taxon>Magnoliopsida</taxon>
        <taxon>eudicotyledons</taxon>
        <taxon>Gunneridae</taxon>
        <taxon>Pentapetalae</taxon>
        <taxon>Caryophyllales</taxon>
        <taxon>Chenopodiaceae</taxon>
        <taxon>Chenopodioideae</taxon>
        <taxon>Anserineae</taxon>
        <taxon>Spinacia</taxon>
    </lineage>
</organism>
<keyword evidence="1" id="KW-0863">Zinc-finger</keyword>
<keyword evidence="2" id="KW-1133">Transmembrane helix</keyword>
<evidence type="ECO:0000256" key="1">
    <source>
        <dbReference type="PROSITE-ProRule" id="PRU00047"/>
    </source>
</evidence>
<keyword evidence="2" id="KW-0812">Transmembrane</keyword>
<accession>A0ABM3QY31</accession>
<evidence type="ECO:0000313" key="5">
    <source>
        <dbReference type="RefSeq" id="XP_056688275.1"/>
    </source>
</evidence>
<dbReference type="Proteomes" id="UP000813463">
    <property type="component" value="Chromosome 6"/>
</dbReference>
<dbReference type="SUPFAM" id="SSF57756">
    <property type="entry name" value="Retrovirus zinc finger-like domains"/>
    <property type="match status" value="1"/>
</dbReference>
<dbReference type="Pfam" id="PF14223">
    <property type="entry name" value="Retrotran_gag_2"/>
    <property type="match status" value="1"/>
</dbReference>
<evidence type="ECO:0000259" key="3">
    <source>
        <dbReference type="PROSITE" id="PS50158"/>
    </source>
</evidence>
<dbReference type="Gene3D" id="4.10.60.10">
    <property type="entry name" value="Zinc finger, CCHC-type"/>
    <property type="match status" value="1"/>
</dbReference>
<dbReference type="PROSITE" id="PS50158">
    <property type="entry name" value="ZF_CCHC"/>
    <property type="match status" value="1"/>
</dbReference>
<feature type="transmembrane region" description="Helical" evidence="2">
    <location>
        <begin position="12"/>
        <end position="30"/>
    </location>
</feature>
<keyword evidence="1" id="KW-0479">Metal-binding</keyword>
<dbReference type="SMART" id="SM00343">
    <property type="entry name" value="ZnF_C2HC"/>
    <property type="match status" value="1"/>
</dbReference>
<evidence type="ECO:0000256" key="2">
    <source>
        <dbReference type="SAM" id="Phobius"/>
    </source>
</evidence>
<keyword evidence="1" id="KW-0862">Zinc</keyword>
<dbReference type="PANTHER" id="PTHR47592:SF24">
    <property type="entry name" value="BNACNNG30200D PROTEIN"/>
    <property type="match status" value="1"/>
</dbReference>
<dbReference type="PANTHER" id="PTHR47592">
    <property type="entry name" value="PBF68 PROTEIN"/>
    <property type="match status" value="1"/>
</dbReference>
<dbReference type="GeneID" id="130463225"/>
<dbReference type="RefSeq" id="XP_056688275.1">
    <property type="nucleotide sequence ID" value="XM_056832297.1"/>
</dbReference>
<reference evidence="5" key="2">
    <citation type="submission" date="2025-08" db="UniProtKB">
        <authorList>
            <consortium name="RefSeq"/>
        </authorList>
    </citation>
    <scope>IDENTIFICATION</scope>
    <source>
        <tissue evidence="5">Leaf</tissue>
    </source>
</reference>
<reference evidence="4" key="1">
    <citation type="journal article" date="2021" name="Nat. Commun.">
        <title>Genomic analyses provide insights into spinach domestication and the genetic basis of agronomic traits.</title>
        <authorList>
            <person name="Cai X."/>
            <person name="Sun X."/>
            <person name="Xu C."/>
            <person name="Sun H."/>
            <person name="Wang X."/>
            <person name="Ge C."/>
            <person name="Zhang Z."/>
            <person name="Wang Q."/>
            <person name="Fei Z."/>
            <person name="Jiao C."/>
            <person name="Wang Q."/>
        </authorList>
    </citation>
    <scope>NUCLEOTIDE SEQUENCE [LARGE SCALE GENOMIC DNA]</scope>
    <source>
        <strain evidence="4">cv. Varoflay</strain>
    </source>
</reference>
<evidence type="ECO:0000313" key="4">
    <source>
        <dbReference type="Proteomes" id="UP000813463"/>
    </source>
</evidence>
<dbReference type="Pfam" id="PF22936">
    <property type="entry name" value="Pol_BBD"/>
    <property type="match status" value="1"/>
</dbReference>
<dbReference type="InterPro" id="IPR001878">
    <property type="entry name" value="Znf_CCHC"/>
</dbReference>
<gene>
    <name evidence="5" type="primary">LOC130463225</name>
</gene>
<keyword evidence="2" id="KW-0472">Membrane</keyword>
<proteinExistence type="predicted"/>
<sequence>MKDPTIFSSLRSISLICIVMCVIVCWKSLLKVQKKKSGKLKFSKDDRTCKGMLLHHMSDAFLDIYMGYNHARDIWDALDKKYRSIDGGTKRYCVSKCLGFQVEDDKPMADDGLCSCDITLAIGNFSSDRFKGKGSSFKPQGKIQKYKFKGNCFECGKAGHKSRDCRVKKKPNQNPSHLTEVVADPNNFVAVVSEANLTGDVAEWIVDTGATRHICTNKDIFTAYEKIDGDNFFMGNSASTIVQGKGKIAGLKLSFDSDRLVITHNGEFVRQGFSNGGMFTLDVSIEIMNKKASNSSACIAESIDLWSKNEAQEMFLKYKAEVENQLDSNIKRLRNDRGGEYDPNTLKKFCEQNVVIRVLREVFPAIKLPHVSNPDSSLDISFYLSSRSMMSQYGLRSLFPMEDLAVMGILDLLPYLYKIRYSSERKKIWDTKE</sequence>
<feature type="domain" description="CCHC-type" evidence="3">
    <location>
        <begin position="152"/>
        <end position="166"/>
    </location>
</feature>